<evidence type="ECO:0000256" key="7">
    <source>
        <dbReference type="SAM" id="MobiDB-lite"/>
    </source>
</evidence>
<dbReference type="PANTHER" id="PTHR13367">
    <property type="entry name" value="UBIQUITIN THIOESTERASE"/>
    <property type="match status" value="1"/>
</dbReference>
<keyword evidence="12" id="KW-1185">Reference proteome</keyword>
<proteinExistence type="predicted"/>
<dbReference type="InterPro" id="IPR051346">
    <property type="entry name" value="OTU_Deubiquitinase"/>
</dbReference>
<comment type="caution">
    <text evidence="11">The sequence shown here is derived from an EMBL/GenBank/DDBJ whole genome shotgun (WGS) entry which is preliminary data.</text>
</comment>
<evidence type="ECO:0000256" key="3">
    <source>
        <dbReference type="ARBA" id="ARBA00022670"/>
    </source>
</evidence>
<feature type="domain" description="DUF3638" evidence="8">
    <location>
        <begin position="1982"/>
        <end position="2204"/>
    </location>
</feature>
<dbReference type="InterPro" id="IPR022105">
    <property type="entry name" value="DUF3645"/>
</dbReference>
<evidence type="ECO:0000259" key="9">
    <source>
        <dbReference type="Pfam" id="PF12359"/>
    </source>
</evidence>
<reference evidence="11 12" key="1">
    <citation type="submission" date="2024-06" db="EMBL/GenBank/DDBJ databases">
        <title>Complete genome of Phlyctema vagabunda strain 19-DSS-EL-015.</title>
        <authorList>
            <person name="Fiorenzani C."/>
        </authorList>
    </citation>
    <scope>NUCLEOTIDE SEQUENCE [LARGE SCALE GENOMIC DNA]</scope>
    <source>
        <strain evidence="11 12">19-DSS-EL-015</strain>
    </source>
</reference>
<evidence type="ECO:0000256" key="2">
    <source>
        <dbReference type="ARBA" id="ARBA00012759"/>
    </source>
</evidence>
<feature type="compositionally biased region" description="Basic and acidic residues" evidence="7">
    <location>
        <begin position="2789"/>
        <end position="2800"/>
    </location>
</feature>
<evidence type="ECO:0000259" key="10">
    <source>
        <dbReference type="Pfam" id="PF20255"/>
    </source>
</evidence>
<sequence>MSASDRLLYMIHHVFLPPQLPQEDDSSSDLDHALAEQCEAALELFRTHLPTEQHLKWATCTKMLGNTLTLRTRNGDLMAERMEHALVQMEINGVLALHLRGQNAGLIIRKSLENVSFESFELSPTNKSVMSTKGRLRRYFPGPAIALTHERFNDPSFREALTQILTSLDVNTPLETLPVVRKAQSESPENRDTVHPKFVTEMLTGILRAVGQPYDTVRIHKRTREEVLWYNTYEPWHRSPFWLLLRVALQTSLLVDQDTHRDYKSFMIFFMAHILERALRESAPSETLFVMTAKISKRMLKLALEDQEPWMQYVHKVVEAVQQELVSRWRSMDDPDPLGLQKAWKIALPRLSFSSDTALSLATLQPYLGLIKTREGVPSRTGQFNEVCLPRIDANDQTYPLLYRSVSGTDISTRLSLLDLESWTACPLLAGLINKYVMTAAPVYAQNPEGTSLMLLTIMELWVALDKCATESYPILKNYDSGFTFSIFNVLLLPKRNQMERLSRVEQHIQRRRNASRHVSSFVFENTTKAHSLAVQYFEQSRHHQDLKLKIETAATERRTAKQQELISKRKQHGDLLQDSNSLNHEYTTYISRRGNTLQRHANYCRKCRLEQEAEALEILVHEWPLPYQTLEAKSAVFELDVPEAIAKWRDTTFTLIVDVFSPPRKDQGDSNSNMYSMRSYEGLIEFVRGTTPRLQLLSETKPFTVAHYRSRKIPQATSENICVNNGLRYSIYDSESNQRTAKLLNRCDVRKICTFQLPPKSFQSLQYALDGTTHSSNEVIANQCDCPRAINLHEFYAFATLRSGHRLQWRNIARELTTRILNFSCEETYMLVVQAALQAGPSHGTRVLRDSHIDLEEEAFGKSILSALEDALHNVKANWQGAVALQTFVALATRLLSLSPHREIHQQCYSFLQRARHVALQWARELGQLLQECNAEELSTLNQRALEVALICHGTFDADDVHISEVLQSSEDVAVIIESFIIIHDRCPAAIDGLTGFAKTLLRRFERSSHLLEPLIRTHILHDQTGIDSAIQRVWAGYRPGTRWTALSGPNERWIMSRTYADKGYSSLCVHYNVLDGSLLVEGLPLTRLPRSYELHPTYRRILGTKFLDVAPSTMPGMIFETRNNFYGQQLHFRMHDSELIIRSRRQQQICEVIPVTALVGDFPTALVQEYVHWLDVDTQAIEWRPVKEMWNSLPNNWYMHKDHDQYHLSCYTKKLLDIRSPTVNAISNLLSPLELPIHIHVVLNLKTNGLEIHLPRMKLDFYLKDTASSVESKQFRGMVVDNCQSFGALTGLVNKLVLRDIGGLSRCVVVPQGHISFRPNGHHVKVSCDTTPATHVKYHSYQIDNKLGRLVDNGSLQSRLFRLYLHATTSHCLADRLTGRTGTEEALYGLNGAATKSFVTLEPEVIELLEKLASLAPQREFYPEHLRVMQKVQWNTLSPLAQNSSFYTQVVSIMDHAKCLMVFQEKPTQIIDFKTRNNDFLLERAAIRDSSFQVSNFGAENFTTEADMVYNARDQPIDNQREQQTYCIASLVDGWSQQLKICPQLLNLIESWPGTLLGPQTSDKPTLGFDLEWLEKPSKCLREYWCTLHDMLSETVMRTDKYKVMVMLATLSYSEHANQELVQTLLAFATVSELRQLRPPHHNDFELENGYSPDEQKLICMIKEEVLDFQSCPESSLPGHAEEEYGVMQERRRLAYESAIAEHVEAFAQDLTGQGSTAAVRRPVKNHSTYVKVEEAMKRVRPWFSVWHRNFQFRTYIQNTQAILNRLVPTSQNLEQYSFSPPPDLYSPKKSFVAFSDLTNQPSPYIPHTDRGTIKALEALSVQENRGTADIDKLRGLLDCISSQYTATHEQRYVDDLRQSFEALKSDVAVASRPVIKVHVLEEELKGAVHDMKEIYRVICGCLATGTLSIVRKAKMLPRLSTTAILSHLADDKSPDLPQAWRRLLVNYGLSITKVQRTERLLAAAKNPAEFLRELENPGHEDWDPMQYPEWLILEIENNISIRREQIQISREMMIPSSGSNSVMQLNMGLGKSSVIVPIAAAALADKTQLVRVVVLKPLAMQMFQLLVTKLGGMINRRIVYAPISRSLNMNANQARQIRMIYEECKQAGSILLLQPEHILSFELMGLEQVYANSELGNVMVETQRWLYSYSRDILDESDEILSVRFELIYTMGLQRSIDLGPERWAITQYVLGVLDRVAPQVHKRFPRGLEIIPTRPGSFSHLRILQDEAGDELLLFVSRQLCEIGLPGIKVWKGKEDLLKFITSPDLGDTSAQSLPDFLSDSESMKKRVLLLKGLFAYGILKFAFGRKRWRVNYGLDPSRTMLAVPYHAKDNPAARAEFSHPDATIVLTCLSYYYGGLSDEQIHASFEALLQSDQAQEEYERWVRDAPALPSHFRRLTGVNLSNSGQCAREVFPPLRFAKSVVDFYMAAIVFPTEMKEFPDKLSSSGWDIAQEKTRPTTGFSGTNDSRYLLPLSIQQCDLPAQLSTNAAVLACLLRPENTFEDIKRHSNTGTLNAEVLLNMAIKLDPPVRVVLDVGAQVLELQNEEFAKDWLSRTPKADAQAVIFFDASNDICVLSRSGVKEPFLISPFAKQMDQCLVYLDESHTRGTDFKLPNNYRAIVTLGPGLTKDRLVQACMRMRKLGKGQSVVLCSSMEVQLKILEYRGNSEDPIEMHDVLAWCIATTCAYTKNCIPLWATQGVRHQNRQTKYQGSSITAELVKSLLEPEAQSLRQRYGNEVPQHEAEILRGVSSGTPSPREKQLNDIRAKCREFEVTSFNTATLQEEQERELSPENEREQQVELPQKLKPCTHIVHKDVKHFIEHGVLNRRSDAFRPAFQVFHNTTASSFYEAEAWPGDLLITTDFAKTVSVDKRQSRDHYLRPVNWIVSSTSSKGIQCVILSPHEAHELLPLIRQHQRVILHVYSPRLSLSVRSLDDLSFCAIPPIPKSWSIPLITRQLNLFAGQLYVQSYEEYVSLCGFLGLCSSLPTDDMEVKSDGFISPASRARSDSILVQDSPFQTSPVPFVNALTTIRRKGQSITVSHMGKILNGELITADEFQENPVDSSE</sequence>
<name>A0ABR4P7Z1_9HELO</name>
<dbReference type="Pfam" id="PF12340">
    <property type="entry name" value="DUF3638"/>
    <property type="match status" value="1"/>
</dbReference>
<evidence type="ECO:0000313" key="12">
    <source>
        <dbReference type="Proteomes" id="UP001629113"/>
    </source>
</evidence>
<keyword evidence="5" id="KW-0378">Hydrolase</keyword>
<keyword evidence="6" id="KW-0788">Thiol protease</keyword>
<dbReference type="Pfam" id="PF12359">
    <property type="entry name" value="DUF3645"/>
    <property type="match status" value="1"/>
</dbReference>
<feature type="region of interest" description="Disordered" evidence="7">
    <location>
        <begin position="2782"/>
        <end position="2802"/>
    </location>
</feature>
<comment type="catalytic activity">
    <reaction evidence="1">
        <text>Thiol-dependent hydrolysis of ester, thioester, amide, peptide and isopeptide bonds formed by the C-terminal Gly of ubiquitin (a 76-residue protein attached to proteins as an intracellular targeting signal).</text>
        <dbReference type="EC" id="3.4.19.12"/>
    </reaction>
</comment>
<feature type="domain" description="DUF3645" evidence="9">
    <location>
        <begin position="2320"/>
        <end position="2352"/>
    </location>
</feature>
<gene>
    <name evidence="11" type="ORF">PVAG01_09655</name>
</gene>
<evidence type="ECO:0000256" key="5">
    <source>
        <dbReference type="ARBA" id="ARBA00022801"/>
    </source>
</evidence>
<dbReference type="EC" id="3.4.19.12" evidence="2"/>
<dbReference type="InterPro" id="IPR046541">
    <property type="entry name" value="DUF6606"/>
</dbReference>
<dbReference type="EMBL" id="JBFCZG010000008">
    <property type="protein sequence ID" value="KAL3419433.1"/>
    <property type="molecule type" value="Genomic_DNA"/>
</dbReference>
<evidence type="ECO:0000256" key="4">
    <source>
        <dbReference type="ARBA" id="ARBA00022786"/>
    </source>
</evidence>
<protein>
    <recommendedName>
        <fullName evidence="2">ubiquitinyl hydrolase 1</fullName>
        <ecNumber evidence="2">3.4.19.12</ecNumber>
    </recommendedName>
</protein>
<keyword evidence="4" id="KW-0833">Ubl conjugation pathway</keyword>
<keyword evidence="3" id="KW-0645">Protease</keyword>
<dbReference type="Pfam" id="PF20255">
    <property type="entry name" value="DUF6606"/>
    <property type="match status" value="1"/>
</dbReference>
<evidence type="ECO:0000256" key="6">
    <source>
        <dbReference type="ARBA" id="ARBA00022807"/>
    </source>
</evidence>
<evidence type="ECO:0000313" key="11">
    <source>
        <dbReference type="EMBL" id="KAL3419433.1"/>
    </source>
</evidence>
<dbReference type="PANTHER" id="PTHR13367:SF34">
    <property type="match status" value="1"/>
</dbReference>
<organism evidence="11 12">
    <name type="scientific">Phlyctema vagabunda</name>
    <dbReference type="NCBI Taxonomy" id="108571"/>
    <lineage>
        <taxon>Eukaryota</taxon>
        <taxon>Fungi</taxon>
        <taxon>Dikarya</taxon>
        <taxon>Ascomycota</taxon>
        <taxon>Pezizomycotina</taxon>
        <taxon>Leotiomycetes</taxon>
        <taxon>Helotiales</taxon>
        <taxon>Dermateaceae</taxon>
        <taxon>Phlyctema</taxon>
    </lineage>
</organism>
<dbReference type="InterPro" id="IPR022099">
    <property type="entry name" value="DUF3638"/>
</dbReference>
<evidence type="ECO:0000256" key="1">
    <source>
        <dbReference type="ARBA" id="ARBA00000707"/>
    </source>
</evidence>
<dbReference type="Proteomes" id="UP001629113">
    <property type="component" value="Unassembled WGS sequence"/>
</dbReference>
<evidence type="ECO:0000259" key="8">
    <source>
        <dbReference type="Pfam" id="PF12340"/>
    </source>
</evidence>
<accession>A0ABR4P7Z1</accession>
<feature type="domain" description="DUF6606" evidence="10">
    <location>
        <begin position="10"/>
        <end position="276"/>
    </location>
</feature>